<keyword evidence="2" id="KW-1185">Reference proteome</keyword>
<protein>
    <submittedName>
        <fullName evidence="1">Uncharacterized protein</fullName>
    </submittedName>
</protein>
<proteinExistence type="predicted"/>
<organism evidence="1 2">
    <name type="scientific">Caerostris darwini</name>
    <dbReference type="NCBI Taxonomy" id="1538125"/>
    <lineage>
        <taxon>Eukaryota</taxon>
        <taxon>Metazoa</taxon>
        <taxon>Ecdysozoa</taxon>
        <taxon>Arthropoda</taxon>
        <taxon>Chelicerata</taxon>
        <taxon>Arachnida</taxon>
        <taxon>Araneae</taxon>
        <taxon>Araneomorphae</taxon>
        <taxon>Entelegynae</taxon>
        <taxon>Araneoidea</taxon>
        <taxon>Araneidae</taxon>
        <taxon>Caerostris</taxon>
    </lineage>
</organism>
<dbReference type="Proteomes" id="UP001054837">
    <property type="component" value="Unassembled WGS sequence"/>
</dbReference>
<dbReference type="EMBL" id="BPLQ01000232">
    <property type="protein sequence ID" value="GIX69105.1"/>
    <property type="molecule type" value="Genomic_DNA"/>
</dbReference>
<dbReference type="AlphaFoldDB" id="A0AAV4MBB0"/>
<gene>
    <name evidence="1" type="ORF">CDAR_204751</name>
</gene>
<sequence>MHKQFHKTPKDSATAQFCKVVRRFRRHQLLILHLISRVESPTSHNNIGVHCERSHSSSVRNSPKVADATLQKTQTFLILHLSRELKAPPVTTTLGSIVKEATTLHYTRKKQKNPFIFYRNEIAPFLDNSTPLHTPCWRVSESEFGIECDVREGGPRDLNEGWLGFQADIPQWLLCGAGVWEYHDFATAPTVVLWAIPHA</sequence>
<accession>A0AAV4MBB0</accession>
<evidence type="ECO:0000313" key="1">
    <source>
        <dbReference type="EMBL" id="GIX69105.1"/>
    </source>
</evidence>
<reference evidence="1 2" key="1">
    <citation type="submission" date="2021-06" db="EMBL/GenBank/DDBJ databases">
        <title>Caerostris darwini draft genome.</title>
        <authorList>
            <person name="Kono N."/>
            <person name="Arakawa K."/>
        </authorList>
    </citation>
    <scope>NUCLEOTIDE SEQUENCE [LARGE SCALE GENOMIC DNA]</scope>
</reference>
<name>A0AAV4MBB0_9ARAC</name>
<comment type="caution">
    <text evidence="1">The sequence shown here is derived from an EMBL/GenBank/DDBJ whole genome shotgun (WGS) entry which is preliminary data.</text>
</comment>
<evidence type="ECO:0000313" key="2">
    <source>
        <dbReference type="Proteomes" id="UP001054837"/>
    </source>
</evidence>